<keyword evidence="1" id="KW-0472">Membrane</keyword>
<comment type="caution">
    <text evidence="2">The sequence shown here is derived from an EMBL/GenBank/DDBJ whole genome shotgun (WGS) entry which is preliminary data.</text>
</comment>
<proteinExistence type="predicted"/>
<dbReference type="Gene3D" id="1.10.10.10">
    <property type="entry name" value="Winged helix-like DNA-binding domain superfamily/Winged helix DNA-binding domain"/>
    <property type="match status" value="1"/>
</dbReference>
<dbReference type="STRING" id="447422.SAMN05660903_03595"/>
<dbReference type="InterPro" id="IPR011990">
    <property type="entry name" value="TPR-like_helical_dom_sf"/>
</dbReference>
<accession>A0A2N0TZ67</accession>
<dbReference type="Proteomes" id="UP000232673">
    <property type="component" value="Unassembled WGS sequence"/>
</dbReference>
<dbReference type="GO" id="GO:0003677">
    <property type="term" value="F:DNA binding"/>
    <property type="evidence" value="ECO:0007669"/>
    <property type="project" value="InterPro"/>
</dbReference>
<evidence type="ECO:0000256" key="1">
    <source>
        <dbReference type="SAM" id="Phobius"/>
    </source>
</evidence>
<dbReference type="InterPro" id="IPR016032">
    <property type="entry name" value="Sig_transdc_resp-reg_C-effctor"/>
</dbReference>
<evidence type="ECO:0008006" key="4">
    <source>
        <dbReference type="Google" id="ProtNLM"/>
    </source>
</evidence>
<feature type="transmembrane region" description="Helical" evidence="1">
    <location>
        <begin position="337"/>
        <end position="357"/>
    </location>
</feature>
<name>A0A2N0TZ67_9FLAO</name>
<organism evidence="2 3">
    <name type="scientific">Salegentibacter salinarum</name>
    <dbReference type="NCBI Taxonomy" id="447422"/>
    <lineage>
        <taxon>Bacteria</taxon>
        <taxon>Pseudomonadati</taxon>
        <taxon>Bacteroidota</taxon>
        <taxon>Flavobacteriia</taxon>
        <taxon>Flavobacteriales</taxon>
        <taxon>Flavobacteriaceae</taxon>
        <taxon>Salegentibacter</taxon>
    </lineage>
</organism>
<dbReference type="AlphaFoldDB" id="A0A2N0TZ67"/>
<keyword evidence="1" id="KW-1133">Transmembrane helix</keyword>
<gene>
    <name evidence="2" type="ORF">APR41_15215</name>
</gene>
<dbReference type="SUPFAM" id="SSF48452">
    <property type="entry name" value="TPR-like"/>
    <property type="match status" value="1"/>
</dbReference>
<dbReference type="EMBL" id="LKTS01000008">
    <property type="protein sequence ID" value="PKD20019.1"/>
    <property type="molecule type" value="Genomic_DNA"/>
</dbReference>
<reference evidence="2 3" key="1">
    <citation type="submission" date="2015-10" db="EMBL/GenBank/DDBJ databases">
        <title>Draft genome sequence of Salegentibacter salinarum KCTC 12975.</title>
        <authorList>
            <person name="Lin W."/>
            <person name="Zheng Q."/>
        </authorList>
    </citation>
    <scope>NUCLEOTIDE SEQUENCE [LARGE SCALE GENOMIC DNA]</scope>
    <source>
        <strain evidence="2 3">KCTC 12975</strain>
    </source>
</reference>
<dbReference type="GO" id="GO:0006355">
    <property type="term" value="P:regulation of DNA-templated transcription"/>
    <property type="evidence" value="ECO:0007669"/>
    <property type="project" value="InterPro"/>
</dbReference>
<keyword evidence="3" id="KW-1185">Reference proteome</keyword>
<sequence>MNFLWGKKGYCFIFSFLIFSWFNGSAREYEGLTIEEIDSIRSVRLTGNSIWENDMETSMLWNFKLLEASTELGYKKGITYVYFDIGNLLCNIGQFNEALEYISLLEKSDYYNNCTCKLLNAEISNLKGRIFIGLGYHSFALENLNEGIEHLKSDTTQSSMIGKLYLNKAAAYSGMGEIDSLFFSQKRALKYSPITMNYVLMGRWYLTYDKKIDSAKYFLEIAQNKLDESVSRYQESIYLRNVAYYNKVIGDFEEALCYYNKALDISLEINRNKEVLKTYRNLAGIYSDIGDAEKSNSYYNKFLTLSDSVTNSKNKIRDIAARKFIHQQEETYNKKKYQWLTISLCAGIFLVGGSVLSRKYIRSKYKKSVKENNDKLQEINSLVNQKKLEEVELKAKSENNLRELCELAKRNDESFLPEFRKHYPNLSNKIQVLNPKITKSDFILLALIWLNFSSKDIARYTFVQHKTVQIKKYRLRKKLDLSKGTDLYQWLQDLNQK</sequence>
<protein>
    <recommendedName>
        <fullName evidence="4">HTH luxR-type domain-containing protein</fullName>
    </recommendedName>
</protein>
<dbReference type="Gene3D" id="1.25.40.10">
    <property type="entry name" value="Tetratricopeptide repeat domain"/>
    <property type="match status" value="2"/>
</dbReference>
<dbReference type="InterPro" id="IPR036388">
    <property type="entry name" value="WH-like_DNA-bd_sf"/>
</dbReference>
<dbReference type="SUPFAM" id="SSF46894">
    <property type="entry name" value="C-terminal effector domain of the bipartite response regulators"/>
    <property type="match status" value="1"/>
</dbReference>
<keyword evidence="1" id="KW-0812">Transmembrane</keyword>
<evidence type="ECO:0000313" key="3">
    <source>
        <dbReference type="Proteomes" id="UP000232673"/>
    </source>
</evidence>
<evidence type="ECO:0000313" key="2">
    <source>
        <dbReference type="EMBL" id="PKD20019.1"/>
    </source>
</evidence>